<dbReference type="InterPro" id="IPR057625">
    <property type="entry name" value="TPR1-6-like_ubiquitin"/>
</dbReference>
<dbReference type="SUPFAM" id="SSF46689">
    <property type="entry name" value="Homeodomain-like"/>
    <property type="match status" value="1"/>
</dbReference>
<evidence type="ECO:0000313" key="6">
    <source>
        <dbReference type="Proteomes" id="UP001497444"/>
    </source>
</evidence>
<dbReference type="InterPro" id="IPR017930">
    <property type="entry name" value="Myb_dom"/>
</dbReference>
<dbReference type="Proteomes" id="UP001497444">
    <property type="component" value="Chromosome 6"/>
</dbReference>
<reference evidence="5" key="1">
    <citation type="submission" date="2024-02" db="EMBL/GenBank/DDBJ databases">
        <authorList>
            <consortium name="ELIXIR-Norway"/>
            <consortium name="Elixir Norway"/>
        </authorList>
    </citation>
    <scope>NUCLEOTIDE SEQUENCE</scope>
</reference>
<dbReference type="PANTHER" id="PTHR21717">
    <property type="entry name" value="TELOMERIC REPEAT BINDING PROTEIN"/>
    <property type="match status" value="1"/>
</dbReference>
<sequence>METHGQRVGGGFPGYNGPALPRAMRSSRGRAESARLQSTGGAQSGVFELLATVAGQFLQDDGSKKEDQNNEVKLGCHKPLDQQKLILEMNSQVPYTECAMNYLVAQEQQITVTPSIASQVDTLKESDSALSTAKFDQNLGTASVAVKERMHVPEVQGGGTEMEQCSAGKLPETEEITEGMPMQTMETVKLMPLMSSKDSHSFPLDIELLPLIEQEEKQLSLSTESNELVEGLLEDLECPKALGKFEAGTEPAHGGDVTLETGLFQVQCKASASGEAVEPAKPIDASIIKTEEKITVKVEEKNPHLLTGVTSFMVTTSGLEGGHNTRAMFKRVKSNRDAKFFNQETIRHLRSSPRLVQETMTKRLKNSFSKGLKSRRAANKVLKSSPVSGRRRKRQHVDMESADSGSSGAKAASVASSPTAKGVSKRSSKKSCEPHVKLSIKSFAVPELFVDLPESASVANLKRAVMDAAMSLLGGGLRVRVLMQGKKVPDEGATLLQMGISRTARPESLDFMLEPSPLPSSPSTIPEDPLLVLSHATNQPSLRSGTLGHTKGSPDEHDNIDTKEAGCTFSVAPDTSLKGFNRSKNKSTVTERIPRESLVAGSGAIILHPGMGTGDDLTAMALVPLRQKITQALDIGKRRVRRPFSVTEVEALVHSVEKLGTGRWRDIKLRSFDQAKHRTYVDLKDKWKTLVHTAQIAPHQRRGETVPQELLERVIRIHTYWTAQAAKQQAELDF</sequence>
<name>A0ABP0X629_9BRYO</name>
<evidence type="ECO:0000256" key="1">
    <source>
        <dbReference type="ARBA" id="ARBA00023125"/>
    </source>
</evidence>
<dbReference type="EMBL" id="OZ020101">
    <property type="protein sequence ID" value="CAK9274564.1"/>
    <property type="molecule type" value="Genomic_DNA"/>
</dbReference>
<evidence type="ECO:0000259" key="3">
    <source>
        <dbReference type="PROSITE" id="PS50090"/>
    </source>
</evidence>
<evidence type="ECO:0000313" key="5">
    <source>
        <dbReference type="EMBL" id="CAK9274564.1"/>
    </source>
</evidence>
<proteinExistence type="predicted"/>
<evidence type="ECO:0000259" key="4">
    <source>
        <dbReference type="PROSITE" id="PS51294"/>
    </source>
</evidence>
<feature type="compositionally biased region" description="Low complexity" evidence="2">
    <location>
        <begin position="402"/>
        <end position="417"/>
    </location>
</feature>
<dbReference type="Pfam" id="PF23603">
    <property type="entry name" value="Ubiquitin_TPR1"/>
    <property type="match status" value="1"/>
</dbReference>
<evidence type="ECO:0000256" key="2">
    <source>
        <dbReference type="SAM" id="MobiDB-lite"/>
    </source>
</evidence>
<dbReference type="InterPro" id="IPR031105">
    <property type="entry name" value="TRP_plant"/>
</dbReference>
<dbReference type="InterPro" id="IPR001005">
    <property type="entry name" value="SANT/Myb"/>
</dbReference>
<feature type="region of interest" description="Disordered" evidence="2">
    <location>
        <begin position="1"/>
        <end position="39"/>
    </location>
</feature>
<feature type="domain" description="HTH myb-type" evidence="4">
    <location>
        <begin position="636"/>
        <end position="695"/>
    </location>
</feature>
<organism evidence="5 6">
    <name type="scientific">Sphagnum jensenii</name>
    <dbReference type="NCBI Taxonomy" id="128206"/>
    <lineage>
        <taxon>Eukaryota</taxon>
        <taxon>Viridiplantae</taxon>
        <taxon>Streptophyta</taxon>
        <taxon>Embryophyta</taxon>
        <taxon>Bryophyta</taxon>
        <taxon>Sphagnophytina</taxon>
        <taxon>Sphagnopsida</taxon>
        <taxon>Sphagnales</taxon>
        <taxon>Sphagnaceae</taxon>
        <taxon>Sphagnum</taxon>
    </lineage>
</organism>
<feature type="region of interest" description="Disordered" evidence="2">
    <location>
        <begin position="364"/>
        <end position="431"/>
    </location>
</feature>
<dbReference type="PROSITE" id="PS51294">
    <property type="entry name" value="HTH_MYB"/>
    <property type="match status" value="1"/>
</dbReference>
<dbReference type="InterPro" id="IPR009057">
    <property type="entry name" value="Homeodomain-like_sf"/>
</dbReference>
<keyword evidence="1" id="KW-0238">DNA-binding</keyword>
<accession>A0ABP0X629</accession>
<dbReference type="SMART" id="SM00717">
    <property type="entry name" value="SANT"/>
    <property type="match status" value="1"/>
</dbReference>
<feature type="domain" description="Myb-like" evidence="3">
    <location>
        <begin position="636"/>
        <end position="691"/>
    </location>
</feature>
<protein>
    <submittedName>
        <fullName evidence="5">Uncharacterized protein</fullName>
    </submittedName>
</protein>
<gene>
    <name evidence="5" type="ORF">CSSPJE1EN1_LOCUS20042</name>
</gene>
<dbReference type="PROSITE" id="PS50090">
    <property type="entry name" value="MYB_LIKE"/>
    <property type="match status" value="1"/>
</dbReference>
<dbReference type="Gene3D" id="1.10.246.220">
    <property type="match status" value="1"/>
</dbReference>
<dbReference type="CDD" id="cd11660">
    <property type="entry name" value="SANT_TRF"/>
    <property type="match status" value="1"/>
</dbReference>
<dbReference type="PANTHER" id="PTHR21717:SF70">
    <property type="entry name" value="TELOMERE REPEAT-BINDING PROTEIN 2-RELATED"/>
    <property type="match status" value="1"/>
</dbReference>
<keyword evidence="6" id="KW-1185">Reference proteome</keyword>